<name>G4T711_SERID</name>
<sequence>MDRPPYSGARLQGSRTSDGRFGASREGGRETKYSIFDDLLGQDHQRAKEQGGLFPLLRCLLEVTTHTALGAHVNILTTLAFVRAARQECARLENSMNGPQQDTLGASLALFRDNIECIKRLENILLEDWDHTNDSSIFDSKSVLECRTSIDLWEQNRTQVVNKLLRVSELSGESRPDPDNLWEARRDDALILRTMVEHIPTDSGVTDDNFKQSHNALQNLMALAESEKQGAGGVQYSLERKARVRTAYAIKAAWLIRVTVEESKNKSFTKPLRRRYLRRTDVWATAYDFVSSIANGNVAPTEVEQKYQTFVYKLLVSQYTGRISDYNTFVDTLSPQALLDLFAAGAHVSRPFMSQNHALVELCYELGQQYSSTGVGDLDKLEAVQDAISRCLDAANAARREQVNLATMQQPNKGAIEQAYRIAYESVKAALRSLSSPEINTIDATMTQARAEDEERMRAYQERFAKAQLTQPSTRMVRVRMGNRDIIVPDDTRIAALIWSEQQNTRQRIIGIRRGGVLVEPHRTIGEIAGGAGALQLDMQFATS</sequence>
<protein>
    <submittedName>
        <fullName evidence="2">Uncharacterized protein</fullName>
    </submittedName>
</protein>
<accession>G4T711</accession>
<feature type="region of interest" description="Disordered" evidence="1">
    <location>
        <begin position="1"/>
        <end position="27"/>
    </location>
</feature>
<evidence type="ECO:0000313" key="2">
    <source>
        <dbReference type="EMBL" id="CCA67091.1"/>
    </source>
</evidence>
<dbReference type="HOGENOM" id="CLU_037242_0_0_1"/>
<evidence type="ECO:0000256" key="1">
    <source>
        <dbReference type="SAM" id="MobiDB-lite"/>
    </source>
</evidence>
<dbReference type="AlphaFoldDB" id="G4T711"/>
<gene>
    <name evidence="2" type="ORF">PIIN_00925</name>
</gene>
<dbReference type="Proteomes" id="UP000007148">
    <property type="component" value="Unassembled WGS sequence"/>
</dbReference>
<proteinExistence type="predicted"/>
<keyword evidence="3" id="KW-1185">Reference proteome</keyword>
<evidence type="ECO:0000313" key="3">
    <source>
        <dbReference type="Proteomes" id="UP000007148"/>
    </source>
</evidence>
<dbReference type="EMBL" id="CAFZ01000009">
    <property type="protein sequence ID" value="CCA67091.1"/>
    <property type="molecule type" value="Genomic_DNA"/>
</dbReference>
<reference evidence="2 3" key="1">
    <citation type="journal article" date="2011" name="PLoS Pathog.">
        <title>Endophytic Life Strategies Decoded by Genome and Transcriptome Analyses of the Mutualistic Root Symbiont Piriformospora indica.</title>
        <authorList>
            <person name="Zuccaro A."/>
            <person name="Lahrmann U."/>
            <person name="Guldener U."/>
            <person name="Langen G."/>
            <person name="Pfiffi S."/>
            <person name="Biedenkopf D."/>
            <person name="Wong P."/>
            <person name="Samans B."/>
            <person name="Grimm C."/>
            <person name="Basiewicz M."/>
            <person name="Murat C."/>
            <person name="Martin F."/>
            <person name="Kogel K.H."/>
        </authorList>
    </citation>
    <scope>NUCLEOTIDE SEQUENCE [LARGE SCALE GENOMIC DNA]</scope>
    <source>
        <strain evidence="2 3">DSM 11827</strain>
    </source>
</reference>
<dbReference type="InParanoid" id="G4T711"/>
<comment type="caution">
    <text evidence="2">The sequence shown here is derived from an EMBL/GenBank/DDBJ whole genome shotgun (WGS) entry which is preliminary data.</text>
</comment>
<organism evidence="2 3">
    <name type="scientific">Serendipita indica (strain DSM 11827)</name>
    <name type="common">Root endophyte fungus</name>
    <name type="synonym">Piriformospora indica</name>
    <dbReference type="NCBI Taxonomy" id="1109443"/>
    <lineage>
        <taxon>Eukaryota</taxon>
        <taxon>Fungi</taxon>
        <taxon>Dikarya</taxon>
        <taxon>Basidiomycota</taxon>
        <taxon>Agaricomycotina</taxon>
        <taxon>Agaricomycetes</taxon>
        <taxon>Sebacinales</taxon>
        <taxon>Serendipitaceae</taxon>
        <taxon>Serendipita</taxon>
    </lineage>
</organism>